<name>C0CVN0_9FIRM</name>
<organism evidence="1 2">
    <name type="scientific">[Clostridium] asparagiforme DSM 15981</name>
    <dbReference type="NCBI Taxonomy" id="518636"/>
    <lineage>
        <taxon>Bacteria</taxon>
        <taxon>Bacillati</taxon>
        <taxon>Bacillota</taxon>
        <taxon>Clostridia</taxon>
        <taxon>Lachnospirales</taxon>
        <taxon>Lachnospiraceae</taxon>
        <taxon>Enterocloster</taxon>
    </lineage>
</organism>
<gene>
    <name evidence="1" type="ORF">CLOSTASPAR_01033</name>
</gene>
<sequence>MHSHRAYFLTFRYLFFMLCIIIEVYLTIFPHLSERSALMSHKIITIARQFGSGGHEVGERLSKLLQIPLYDRSLVEMAAEKMGLSPITVEEVDEAALHSFLSTYRIPKTPNDVTGYGLPLNDSTYLTQTAIIETLAKEGPCIIVGRCGDYILRDYPDLIDVFLCASMEDRISRIMDRYQIPRKEAASAVRHTDSQRRKYYENYTKQEWGSIESHQMLFNLSKLGVEKVVGVIAGIYKG</sequence>
<reference evidence="1 2" key="1">
    <citation type="submission" date="2009-01" db="EMBL/GenBank/DDBJ databases">
        <authorList>
            <person name="Fulton L."/>
            <person name="Clifton S."/>
            <person name="Fulton B."/>
            <person name="Xu J."/>
            <person name="Minx P."/>
            <person name="Pepin K.H."/>
            <person name="Johnson M."/>
            <person name="Bhonagiri V."/>
            <person name="Nash W.E."/>
            <person name="Mardis E.R."/>
            <person name="Wilson R.K."/>
        </authorList>
    </citation>
    <scope>NUCLEOTIDE SEQUENCE [LARGE SCALE GENOMIC DNA]</scope>
    <source>
        <strain evidence="1 2">DSM 15981</strain>
    </source>
</reference>
<evidence type="ECO:0008006" key="3">
    <source>
        <dbReference type="Google" id="ProtNLM"/>
    </source>
</evidence>
<dbReference type="AlphaFoldDB" id="C0CVN0"/>
<dbReference type="EMBL" id="ACCJ01000046">
    <property type="protein sequence ID" value="EEG56841.1"/>
    <property type="molecule type" value="Genomic_DNA"/>
</dbReference>
<dbReference type="Proteomes" id="UP000004756">
    <property type="component" value="Unassembled WGS sequence"/>
</dbReference>
<keyword evidence="2" id="KW-1185">Reference proteome</keyword>
<dbReference type="InterPro" id="IPR027417">
    <property type="entry name" value="P-loop_NTPase"/>
</dbReference>
<reference evidence="1 2" key="2">
    <citation type="submission" date="2009-02" db="EMBL/GenBank/DDBJ databases">
        <title>Draft genome sequence of Clostridium asparagiforme (DSM 15981).</title>
        <authorList>
            <person name="Sudarsanam P."/>
            <person name="Ley R."/>
            <person name="Guruge J."/>
            <person name="Turnbaugh P.J."/>
            <person name="Mahowald M."/>
            <person name="Liep D."/>
            <person name="Gordon J."/>
        </authorList>
    </citation>
    <scope>NUCLEOTIDE SEQUENCE [LARGE SCALE GENOMIC DNA]</scope>
    <source>
        <strain evidence="1 2">DSM 15981</strain>
    </source>
</reference>
<proteinExistence type="predicted"/>
<evidence type="ECO:0000313" key="1">
    <source>
        <dbReference type="EMBL" id="EEG56841.1"/>
    </source>
</evidence>
<accession>C0CVN0</accession>
<comment type="caution">
    <text evidence="1">The sequence shown here is derived from an EMBL/GenBank/DDBJ whole genome shotgun (WGS) entry which is preliminary data.</text>
</comment>
<dbReference type="SUPFAM" id="SSF52540">
    <property type="entry name" value="P-loop containing nucleoside triphosphate hydrolases"/>
    <property type="match status" value="1"/>
</dbReference>
<protein>
    <recommendedName>
        <fullName evidence="3">Cytidylate kinase-like family protein</fullName>
    </recommendedName>
</protein>
<dbReference type="HOGENOM" id="CLU_065155_3_1_9"/>
<evidence type="ECO:0000313" key="2">
    <source>
        <dbReference type="Proteomes" id="UP000004756"/>
    </source>
</evidence>
<dbReference type="Pfam" id="PF13189">
    <property type="entry name" value="Cytidylate_kin2"/>
    <property type="match status" value="1"/>
</dbReference>
<dbReference type="Gene3D" id="3.40.50.300">
    <property type="entry name" value="P-loop containing nucleotide triphosphate hydrolases"/>
    <property type="match status" value="1"/>
</dbReference>